<evidence type="ECO:0000256" key="2">
    <source>
        <dbReference type="ARBA" id="ARBA00022692"/>
    </source>
</evidence>
<keyword evidence="4 5" id="KW-0472">Membrane</keyword>
<dbReference type="RefSeq" id="WP_187660603.1">
    <property type="nucleotide sequence ID" value="NZ_JACTAB010000005.1"/>
</dbReference>
<dbReference type="InterPro" id="IPR050598">
    <property type="entry name" value="AminoAcid_Transporter"/>
</dbReference>
<reference evidence="6 7" key="1">
    <citation type="submission" date="2024-04" db="EMBL/GenBank/DDBJ databases">
        <title>draft genome sequnece of Flavobacterium buctense JCM 30750.</title>
        <authorList>
            <person name="Kim D.-U."/>
        </authorList>
    </citation>
    <scope>NUCLEOTIDE SEQUENCE [LARGE SCALE GENOMIC DNA]</scope>
    <source>
        <strain evidence="6 7">JCM 30750</strain>
    </source>
</reference>
<dbReference type="Pfam" id="PF13520">
    <property type="entry name" value="AA_permease_2"/>
    <property type="match status" value="1"/>
</dbReference>
<feature type="transmembrane region" description="Helical" evidence="5">
    <location>
        <begin position="430"/>
        <end position="454"/>
    </location>
</feature>
<feature type="transmembrane region" description="Helical" evidence="5">
    <location>
        <begin position="167"/>
        <end position="189"/>
    </location>
</feature>
<dbReference type="Gene3D" id="1.20.1740.10">
    <property type="entry name" value="Amino acid/polyamine transporter I"/>
    <property type="match status" value="1"/>
</dbReference>
<proteinExistence type="predicted"/>
<name>A0ABU9E0E8_9FLAO</name>
<comment type="subcellular location">
    <subcellularLocation>
        <location evidence="1">Membrane</location>
        <topology evidence="1">Multi-pass membrane protein</topology>
    </subcellularLocation>
</comment>
<dbReference type="PIRSF" id="PIRSF006060">
    <property type="entry name" value="AA_transporter"/>
    <property type="match status" value="1"/>
</dbReference>
<dbReference type="PANTHER" id="PTHR11785:SF512">
    <property type="entry name" value="SOBREMESA, ISOFORM B"/>
    <property type="match status" value="1"/>
</dbReference>
<comment type="caution">
    <text evidence="6">The sequence shown here is derived from an EMBL/GenBank/DDBJ whole genome shotgun (WGS) entry which is preliminary data.</text>
</comment>
<feature type="transmembrane region" description="Helical" evidence="5">
    <location>
        <begin position="136"/>
        <end position="155"/>
    </location>
</feature>
<feature type="transmembrane region" description="Helical" evidence="5">
    <location>
        <begin position="12"/>
        <end position="37"/>
    </location>
</feature>
<dbReference type="Proteomes" id="UP001491349">
    <property type="component" value="Unassembled WGS sequence"/>
</dbReference>
<dbReference type="InterPro" id="IPR002293">
    <property type="entry name" value="AA/rel_permease1"/>
</dbReference>
<evidence type="ECO:0000256" key="3">
    <source>
        <dbReference type="ARBA" id="ARBA00022989"/>
    </source>
</evidence>
<feature type="transmembrane region" description="Helical" evidence="5">
    <location>
        <begin position="221"/>
        <end position="244"/>
    </location>
</feature>
<evidence type="ECO:0000313" key="6">
    <source>
        <dbReference type="EMBL" id="MEK8180130.1"/>
    </source>
</evidence>
<feature type="transmembrane region" description="Helical" evidence="5">
    <location>
        <begin position="398"/>
        <end position="418"/>
    </location>
</feature>
<evidence type="ECO:0000256" key="1">
    <source>
        <dbReference type="ARBA" id="ARBA00004141"/>
    </source>
</evidence>
<accession>A0ABU9E0E8</accession>
<keyword evidence="2 5" id="KW-0812">Transmembrane</keyword>
<organism evidence="6 7">
    <name type="scientific">Flavobacterium buctense</name>
    <dbReference type="NCBI Taxonomy" id="1648146"/>
    <lineage>
        <taxon>Bacteria</taxon>
        <taxon>Pseudomonadati</taxon>
        <taxon>Bacteroidota</taxon>
        <taxon>Flavobacteriia</taxon>
        <taxon>Flavobacteriales</taxon>
        <taxon>Flavobacteriaceae</taxon>
        <taxon>Flavobacterium</taxon>
    </lineage>
</organism>
<dbReference type="PANTHER" id="PTHR11785">
    <property type="entry name" value="AMINO ACID TRANSPORTER"/>
    <property type="match status" value="1"/>
</dbReference>
<evidence type="ECO:0000313" key="7">
    <source>
        <dbReference type="Proteomes" id="UP001491349"/>
    </source>
</evidence>
<feature type="transmembrane region" description="Helical" evidence="5">
    <location>
        <begin position="92"/>
        <end position="116"/>
    </location>
</feature>
<feature type="transmembrane region" description="Helical" evidence="5">
    <location>
        <begin position="324"/>
        <end position="354"/>
    </location>
</feature>
<gene>
    <name evidence="6" type="ORF">WMW71_07230</name>
</gene>
<evidence type="ECO:0000256" key="4">
    <source>
        <dbReference type="ARBA" id="ARBA00023136"/>
    </source>
</evidence>
<feature type="transmembrane region" description="Helical" evidence="5">
    <location>
        <begin position="265"/>
        <end position="286"/>
    </location>
</feature>
<feature type="transmembrane region" description="Helical" evidence="5">
    <location>
        <begin position="460"/>
        <end position="476"/>
    </location>
</feature>
<keyword evidence="7" id="KW-1185">Reference proteome</keyword>
<dbReference type="EMBL" id="JBBPCB010000004">
    <property type="protein sequence ID" value="MEK8180130.1"/>
    <property type="molecule type" value="Genomic_DNA"/>
</dbReference>
<keyword evidence="3 5" id="KW-1133">Transmembrane helix</keyword>
<protein>
    <submittedName>
        <fullName evidence="6">Amino acid permease</fullName>
    </submittedName>
</protein>
<sequence>MTEKHELKRSLGLIDATSIVAGSMIGSGIFVVTVYMARDLGSAAWILVTWLITGLLTMSAALSYGELAGMMPTAGGQFVYIQRAYGKLASFLYGWTVFTVIQTGVIAAVAVTFANYAAVFFPFLQDEIFRIGDSFVFKNSQVLAMLSIALLTYINTKGVKNGKVIQLVFTSAKLIALFALIGFGLYIGFSTDTFSNNFDNTWEASKTVFDETTKTVTVTKLTGIAIVGAIGATIINSLFSSDAWNNVTFIAGEIKDPKKNIPRSLFLGTLIVTIIYILANIAYLALLPLTGTPDGSVVENGIMFAAQDRVGAAAANMIMGNIGVFVMAGLIMVSTFGCNSGLVLSGGRLFYAMAKDNLFFKKAGELNKHDVPEKALWFQCLWACVLCISGRYGDLLTYATFASLLFYILTIYGIFILRKKEPDAERPYKAFGYPIIPALYIILTAAICVALLIYDTVNTGLGLVIVALGIPVYYLFMNKKE</sequence>
<feature type="transmembrane region" description="Helical" evidence="5">
    <location>
        <begin position="43"/>
        <end position="64"/>
    </location>
</feature>
<evidence type="ECO:0000256" key="5">
    <source>
        <dbReference type="SAM" id="Phobius"/>
    </source>
</evidence>